<dbReference type="InterPro" id="IPR051534">
    <property type="entry name" value="CBASS_pafABC_assoc_protein"/>
</dbReference>
<dbReference type="InterPro" id="IPR036390">
    <property type="entry name" value="WH_DNA-bd_sf"/>
</dbReference>
<gene>
    <name evidence="6" type="ORF">FHS23_001698</name>
</gene>
<dbReference type="InterPro" id="IPR036388">
    <property type="entry name" value="WH-like_DNA-bd_sf"/>
</dbReference>
<organism evidence="6 7">
    <name type="scientific">Prauserella isguenensis</name>
    <dbReference type="NCBI Taxonomy" id="1470180"/>
    <lineage>
        <taxon>Bacteria</taxon>
        <taxon>Bacillati</taxon>
        <taxon>Actinomycetota</taxon>
        <taxon>Actinomycetes</taxon>
        <taxon>Pseudonocardiales</taxon>
        <taxon>Pseudonocardiaceae</taxon>
        <taxon>Prauserella</taxon>
    </lineage>
</organism>
<dbReference type="GO" id="GO:0003677">
    <property type="term" value="F:DNA binding"/>
    <property type="evidence" value="ECO:0007669"/>
    <property type="project" value="UniProtKB-KW"/>
</dbReference>
<dbReference type="InterPro" id="IPR001034">
    <property type="entry name" value="DeoR_HTH"/>
</dbReference>
<keyword evidence="2 6" id="KW-0238">DNA-binding</keyword>
<dbReference type="Proteomes" id="UP000550714">
    <property type="component" value="Unassembled WGS sequence"/>
</dbReference>
<proteinExistence type="predicted"/>
<dbReference type="Pfam" id="PF13280">
    <property type="entry name" value="WYL"/>
    <property type="match status" value="1"/>
</dbReference>
<dbReference type="AlphaFoldDB" id="A0A839S036"/>
<dbReference type="PIRSF" id="PIRSF016838">
    <property type="entry name" value="PafC"/>
    <property type="match status" value="1"/>
</dbReference>
<protein>
    <submittedName>
        <fullName evidence="6">Putative DNA-binding transcriptional regulator YafY</fullName>
    </submittedName>
</protein>
<evidence type="ECO:0000259" key="5">
    <source>
        <dbReference type="PROSITE" id="PS51000"/>
    </source>
</evidence>
<dbReference type="InterPro" id="IPR018356">
    <property type="entry name" value="Tscrpt_reg_HTH_DeoR_CS"/>
</dbReference>
<keyword evidence="7" id="KW-1185">Reference proteome</keyword>
<dbReference type="PROSITE" id="PS00894">
    <property type="entry name" value="HTH_DEOR_1"/>
    <property type="match status" value="1"/>
</dbReference>
<evidence type="ECO:0000313" key="7">
    <source>
        <dbReference type="Proteomes" id="UP000550714"/>
    </source>
</evidence>
<accession>A0A839S036</accession>
<evidence type="ECO:0000313" key="6">
    <source>
        <dbReference type="EMBL" id="MBB3050703.1"/>
    </source>
</evidence>
<evidence type="ECO:0000256" key="2">
    <source>
        <dbReference type="ARBA" id="ARBA00023125"/>
    </source>
</evidence>
<dbReference type="PANTHER" id="PTHR34580">
    <property type="match status" value="1"/>
</dbReference>
<dbReference type="PROSITE" id="PS51000">
    <property type="entry name" value="HTH_DEOR_2"/>
    <property type="match status" value="1"/>
</dbReference>
<evidence type="ECO:0000256" key="3">
    <source>
        <dbReference type="ARBA" id="ARBA00023163"/>
    </source>
</evidence>
<dbReference type="InterPro" id="IPR028349">
    <property type="entry name" value="PafC-like"/>
</dbReference>
<dbReference type="PANTHER" id="PTHR34580:SF3">
    <property type="entry name" value="PROTEIN PAFB"/>
    <property type="match status" value="1"/>
</dbReference>
<name>A0A839S036_9PSEU</name>
<feature type="region of interest" description="Disordered" evidence="4">
    <location>
        <begin position="134"/>
        <end position="156"/>
    </location>
</feature>
<dbReference type="InterPro" id="IPR026881">
    <property type="entry name" value="WYL_dom"/>
</dbReference>
<dbReference type="GO" id="GO:0003700">
    <property type="term" value="F:DNA-binding transcription factor activity"/>
    <property type="evidence" value="ECO:0007669"/>
    <property type="project" value="InterPro"/>
</dbReference>
<keyword evidence="3" id="KW-0804">Transcription</keyword>
<dbReference type="RefSeq" id="WP_221218992.1">
    <property type="nucleotide sequence ID" value="NZ_JACHWU010000001.1"/>
</dbReference>
<comment type="caution">
    <text evidence="6">The sequence shown here is derived from an EMBL/GenBank/DDBJ whole genome shotgun (WGS) entry which is preliminary data.</text>
</comment>
<keyword evidence="1" id="KW-0805">Transcription regulation</keyword>
<dbReference type="Pfam" id="PF08279">
    <property type="entry name" value="HTH_11"/>
    <property type="match status" value="1"/>
</dbReference>
<reference evidence="6 7" key="1">
    <citation type="submission" date="2020-08" db="EMBL/GenBank/DDBJ databases">
        <title>Genomic Encyclopedia of Type Strains, Phase III (KMG-III): the genomes of soil and plant-associated and newly described type strains.</title>
        <authorList>
            <person name="Whitman W."/>
        </authorList>
    </citation>
    <scope>NUCLEOTIDE SEQUENCE [LARGE SCALE GENOMIC DNA]</scope>
    <source>
        <strain evidence="6 7">CECT 8577</strain>
    </source>
</reference>
<dbReference type="EMBL" id="JACHWU010000001">
    <property type="protein sequence ID" value="MBB3050703.1"/>
    <property type="molecule type" value="Genomic_DNA"/>
</dbReference>
<dbReference type="InterPro" id="IPR013196">
    <property type="entry name" value="HTH_11"/>
</dbReference>
<evidence type="ECO:0000256" key="4">
    <source>
        <dbReference type="SAM" id="MobiDB-lite"/>
    </source>
</evidence>
<dbReference type="PROSITE" id="PS52050">
    <property type="entry name" value="WYL"/>
    <property type="match status" value="1"/>
</dbReference>
<feature type="domain" description="HTH deoR-type" evidence="5">
    <location>
        <begin position="7"/>
        <end position="62"/>
    </location>
</feature>
<evidence type="ECO:0000256" key="1">
    <source>
        <dbReference type="ARBA" id="ARBA00023015"/>
    </source>
</evidence>
<dbReference type="SUPFAM" id="SSF46785">
    <property type="entry name" value="Winged helix' DNA-binding domain"/>
    <property type="match status" value="1"/>
</dbReference>
<dbReference type="Gene3D" id="1.10.10.10">
    <property type="entry name" value="Winged helix-like DNA-binding domain superfamily/Winged helix DNA-binding domain"/>
    <property type="match status" value="1"/>
</dbReference>
<sequence>MSVRQEMPGRLLRLLALLQTRREWPGPELAERVGVTARTLRRDIDRLRALDYPVESTGGTGGGYRLGRGGRLPPLVLDDEEAVAVGVALATAASVNPAFGESATRALAKLAQVLPARLRPRLAAAGSVVAAPPRGVPTDDLAAAKDGAGSREGEPRGIDADLLGALAAACRDAEVVSFRYTGRRGASARRVEPQRLLVAEGRWYLTAHDLGPDAPRTFRLDRMGDVTATGHRFVPRPQPDDPVAHLRESFAAASYRYTAHVTVELPESEVRRWVPALPGELTGDGPGRCRARVSADSAELVVQYAASVAAVAAARGARVTVDAGPDVAEPLRSLGATLGATP</sequence>